<feature type="compositionally biased region" description="Low complexity" evidence="1">
    <location>
        <begin position="152"/>
        <end position="172"/>
    </location>
</feature>
<feature type="compositionally biased region" description="Low complexity" evidence="1">
    <location>
        <begin position="1"/>
        <end position="24"/>
    </location>
</feature>
<protein>
    <submittedName>
        <fullName evidence="2">Uncharacterized protein</fullName>
    </submittedName>
</protein>
<name>A0AAD7C517_9AGAR</name>
<feature type="compositionally biased region" description="Low complexity" evidence="1">
    <location>
        <begin position="68"/>
        <end position="79"/>
    </location>
</feature>
<feature type="region of interest" description="Disordered" evidence="1">
    <location>
        <begin position="65"/>
        <end position="345"/>
    </location>
</feature>
<feature type="compositionally biased region" description="Low complexity" evidence="1">
    <location>
        <begin position="269"/>
        <end position="297"/>
    </location>
</feature>
<evidence type="ECO:0000313" key="3">
    <source>
        <dbReference type="Proteomes" id="UP001221142"/>
    </source>
</evidence>
<feature type="compositionally biased region" description="Pro residues" evidence="1">
    <location>
        <begin position="298"/>
        <end position="308"/>
    </location>
</feature>
<organism evidence="2 3">
    <name type="scientific">Roridomyces roridus</name>
    <dbReference type="NCBI Taxonomy" id="1738132"/>
    <lineage>
        <taxon>Eukaryota</taxon>
        <taxon>Fungi</taxon>
        <taxon>Dikarya</taxon>
        <taxon>Basidiomycota</taxon>
        <taxon>Agaricomycotina</taxon>
        <taxon>Agaricomycetes</taxon>
        <taxon>Agaricomycetidae</taxon>
        <taxon>Agaricales</taxon>
        <taxon>Marasmiineae</taxon>
        <taxon>Mycenaceae</taxon>
        <taxon>Roridomyces</taxon>
    </lineage>
</organism>
<dbReference type="EMBL" id="JARKIF010000005">
    <property type="protein sequence ID" value="KAJ7639054.1"/>
    <property type="molecule type" value="Genomic_DNA"/>
</dbReference>
<keyword evidence="3" id="KW-1185">Reference proteome</keyword>
<accession>A0AAD7C517</accession>
<dbReference type="AlphaFoldDB" id="A0AAD7C517"/>
<evidence type="ECO:0000313" key="2">
    <source>
        <dbReference type="EMBL" id="KAJ7639054.1"/>
    </source>
</evidence>
<proteinExistence type="predicted"/>
<gene>
    <name evidence="2" type="ORF">FB45DRAFT_904601</name>
</gene>
<comment type="caution">
    <text evidence="2">The sequence shown here is derived from an EMBL/GenBank/DDBJ whole genome shotgun (WGS) entry which is preliminary data.</text>
</comment>
<dbReference type="Proteomes" id="UP001221142">
    <property type="component" value="Unassembled WGS sequence"/>
</dbReference>
<feature type="compositionally biased region" description="Polar residues" evidence="1">
    <location>
        <begin position="221"/>
        <end position="232"/>
    </location>
</feature>
<feature type="compositionally biased region" description="Polar residues" evidence="1">
    <location>
        <begin position="127"/>
        <end position="137"/>
    </location>
</feature>
<evidence type="ECO:0000256" key="1">
    <source>
        <dbReference type="SAM" id="MobiDB-lite"/>
    </source>
</evidence>
<reference evidence="2" key="1">
    <citation type="submission" date="2023-03" db="EMBL/GenBank/DDBJ databases">
        <title>Massive genome expansion in bonnet fungi (Mycena s.s.) driven by repeated elements and novel gene families across ecological guilds.</title>
        <authorList>
            <consortium name="Lawrence Berkeley National Laboratory"/>
            <person name="Harder C.B."/>
            <person name="Miyauchi S."/>
            <person name="Viragh M."/>
            <person name="Kuo A."/>
            <person name="Thoen E."/>
            <person name="Andreopoulos B."/>
            <person name="Lu D."/>
            <person name="Skrede I."/>
            <person name="Drula E."/>
            <person name="Henrissat B."/>
            <person name="Morin E."/>
            <person name="Kohler A."/>
            <person name="Barry K."/>
            <person name="LaButti K."/>
            <person name="Morin E."/>
            <person name="Salamov A."/>
            <person name="Lipzen A."/>
            <person name="Mereny Z."/>
            <person name="Hegedus B."/>
            <person name="Baldrian P."/>
            <person name="Stursova M."/>
            <person name="Weitz H."/>
            <person name="Taylor A."/>
            <person name="Grigoriev I.V."/>
            <person name="Nagy L.G."/>
            <person name="Martin F."/>
            <person name="Kauserud H."/>
        </authorList>
    </citation>
    <scope>NUCLEOTIDE SEQUENCE</scope>
    <source>
        <strain evidence="2">9284</strain>
    </source>
</reference>
<sequence length="345" mass="37287">MLPSSSKFNSFSFPASQSSQPEPETAAHSQSDDLPSDQPAVADLAALGIKVRDFAYESRLPPVRPFRVRPLPVRQQVQPGASISQPASSRRPLKRTRPDGTEVEDLGYGFVMGVARAGPPPRKLQRTETGLGSSQMSAAEEAELRAACDAFGSQPQGYSQQSQGYYSHESSQANSQETDIEPLPFIKTPFITPNGSLQWHDEDERPRPTSPPLVPTEPASLDTSTARVTSHLRSPPPPLQLDLEATPPSPRPLPFTTMETLPASPSPPRTLLRTFSSLSTLSSPLSEPSPSAPGSVIIPPPAPAPSPAPRYELRKRMVPPASPTKRRGRPTPRREDSLNAVIIHS</sequence>
<feature type="region of interest" description="Disordered" evidence="1">
    <location>
        <begin position="1"/>
        <end position="41"/>
    </location>
</feature>